<protein>
    <recommendedName>
        <fullName evidence="4">DUF5105 domain-containing protein</fullName>
    </recommendedName>
</protein>
<keyword evidence="1" id="KW-0812">Transmembrane</keyword>
<dbReference type="PROSITE" id="PS51257">
    <property type="entry name" value="PROKAR_LIPOPROTEIN"/>
    <property type="match status" value="1"/>
</dbReference>
<accession>A0A6L8RW45</accession>
<name>A0A6L8RW45_9FIRM</name>
<evidence type="ECO:0008006" key="4">
    <source>
        <dbReference type="Google" id="ProtNLM"/>
    </source>
</evidence>
<feature type="transmembrane region" description="Helical" evidence="1">
    <location>
        <begin position="20"/>
        <end position="38"/>
    </location>
</feature>
<sequence>MERYYHFLEEDKFMRKRGVLAAMLTGVMLVLCGCGGMTTDEAKDYVKSALDAGYKAEFKEYAEITDSTEKEAKKEYETNLDNSMKEAGFDETGVSDELKANYRKLFEKMLKSANYKVGEVKEAGDDEFKVSVEVQPFTAFSTVSEELDNWVTDTYSNIEYVPSDEELNEAIMKKMYELMDEKMNNPTYGDKTTVTVNVKVDKDGAYYIPQKDLTAVDDALFPEDSL</sequence>
<dbReference type="AlphaFoldDB" id="A0A6L8RW45"/>
<proteinExistence type="predicted"/>
<organism evidence="2 3">
    <name type="scientific">Dorea longicatena</name>
    <dbReference type="NCBI Taxonomy" id="88431"/>
    <lineage>
        <taxon>Bacteria</taxon>
        <taxon>Bacillati</taxon>
        <taxon>Bacillota</taxon>
        <taxon>Clostridia</taxon>
        <taxon>Lachnospirales</taxon>
        <taxon>Lachnospiraceae</taxon>
        <taxon>Dorea</taxon>
    </lineage>
</organism>
<evidence type="ECO:0000256" key="1">
    <source>
        <dbReference type="SAM" id="Phobius"/>
    </source>
</evidence>
<dbReference type="Proteomes" id="UP000472916">
    <property type="component" value="Unassembled WGS sequence"/>
</dbReference>
<gene>
    <name evidence="2" type="ORF">GT528_02150</name>
</gene>
<comment type="caution">
    <text evidence="2">The sequence shown here is derived from an EMBL/GenBank/DDBJ whole genome shotgun (WGS) entry which is preliminary data.</text>
</comment>
<reference evidence="2 3" key="1">
    <citation type="journal article" date="2019" name="Nat. Med.">
        <title>A library of human gut bacterial isolates paired with longitudinal multiomics data enables mechanistic microbiome research.</title>
        <authorList>
            <person name="Poyet M."/>
            <person name="Groussin M."/>
            <person name="Gibbons S.M."/>
            <person name="Avila-Pacheco J."/>
            <person name="Jiang X."/>
            <person name="Kearney S.M."/>
            <person name="Perrotta A.R."/>
            <person name="Berdy B."/>
            <person name="Zhao S."/>
            <person name="Lieberman T.D."/>
            <person name="Swanson P.K."/>
            <person name="Smith M."/>
            <person name="Roesemann S."/>
            <person name="Alexander J.E."/>
            <person name="Rich S.A."/>
            <person name="Livny J."/>
            <person name="Vlamakis H."/>
            <person name="Clish C."/>
            <person name="Bullock K."/>
            <person name="Deik A."/>
            <person name="Scott J."/>
            <person name="Pierce K.A."/>
            <person name="Xavier R.J."/>
            <person name="Alm E.J."/>
        </authorList>
    </citation>
    <scope>NUCLEOTIDE SEQUENCE [LARGE SCALE GENOMIC DNA]</scope>
    <source>
        <strain evidence="2 3">BIOML-A6</strain>
    </source>
</reference>
<dbReference type="EMBL" id="WWSC01000002">
    <property type="protein sequence ID" value="MZK40533.1"/>
    <property type="molecule type" value="Genomic_DNA"/>
</dbReference>
<keyword evidence="1" id="KW-1133">Transmembrane helix</keyword>
<keyword evidence="1" id="KW-0472">Membrane</keyword>
<evidence type="ECO:0000313" key="3">
    <source>
        <dbReference type="Proteomes" id="UP000472916"/>
    </source>
</evidence>
<evidence type="ECO:0000313" key="2">
    <source>
        <dbReference type="EMBL" id="MZK40533.1"/>
    </source>
</evidence>